<name>A0ABD2NFH4_9CUCU</name>
<feature type="compositionally biased region" description="Basic and acidic residues" evidence="1">
    <location>
        <begin position="1"/>
        <end position="25"/>
    </location>
</feature>
<dbReference type="EMBL" id="JABFTP020000103">
    <property type="protein sequence ID" value="KAL3277433.1"/>
    <property type="molecule type" value="Genomic_DNA"/>
</dbReference>
<dbReference type="Proteomes" id="UP001516400">
    <property type="component" value="Unassembled WGS sequence"/>
</dbReference>
<sequence>MKKDNTQMKPDNTRHTTRVLHERSADMTTSKNHSVATVLDPRFKMNFFTNQLQEENTKQFVLIDRIKMSCEETGKLPITVVKTKNLILL</sequence>
<keyword evidence="3" id="KW-1185">Reference proteome</keyword>
<organism evidence="2 3">
    <name type="scientific">Cryptolaemus montrouzieri</name>
    <dbReference type="NCBI Taxonomy" id="559131"/>
    <lineage>
        <taxon>Eukaryota</taxon>
        <taxon>Metazoa</taxon>
        <taxon>Ecdysozoa</taxon>
        <taxon>Arthropoda</taxon>
        <taxon>Hexapoda</taxon>
        <taxon>Insecta</taxon>
        <taxon>Pterygota</taxon>
        <taxon>Neoptera</taxon>
        <taxon>Endopterygota</taxon>
        <taxon>Coleoptera</taxon>
        <taxon>Polyphaga</taxon>
        <taxon>Cucujiformia</taxon>
        <taxon>Coccinelloidea</taxon>
        <taxon>Coccinellidae</taxon>
        <taxon>Scymninae</taxon>
        <taxon>Scymnini</taxon>
        <taxon>Cryptolaemus</taxon>
    </lineage>
</organism>
<protein>
    <submittedName>
        <fullName evidence="2">Uncharacterized protein</fullName>
    </submittedName>
</protein>
<feature type="non-terminal residue" evidence="2">
    <location>
        <position position="89"/>
    </location>
</feature>
<reference evidence="2 3" key="1">
    <citation type="journal article" date="2021" name="BMC Biol.">
        <title>Horizontally acquired antibacterial genes associated with adaptive radiation of ladybird beetles.</title>
        <authorList>
            <person name="Li H.S."/>
            <person name="Tang X.F."/>
            <person name="Huang Y.H."/>
            <person name="Xu Z.Y."/>
            <person name="Chen M.L."/>
            <person name="Du X.Y."/>
            <person name="Qiu B.Y."/>
            <person name="Chen P.T."/>
            <person name="Zhang W."/>
            <person name="Slipinski A."/>
            <person name="Escalona H.E."/>
            <person name="Waterhouse R.M."/>
            <person name="Zwick A."/>
            <person name="Pang H."/>
        </authorList>
    </citation>
    <scope>NUCLEOTIDE SEQUENCE [LARGE SCALE GENOMIC DNA]</scope>
    <source>
        <strain evidence="2">SYSU2018</strain>
    </source>
</reference>
<evidence type="ECO:0000256" key="1">
    <source>
        <dbReference type="SAM" id="MobiDB-lite"/>
    </source>
</evidence>
<comment type="caution">
    <text evidence="2">The sequence shown here is derived from an EMBL/GenBank/DDBJ whole genome shotgun (WGS) entry which is preliminary data.</text>
</comment>
<evidence type="ECO:0000313" key="2">
    <source>
        <dbReference type="EMBL" id="KAL3277433.1"/>
    </source>
</evidence>
<evidence type="ECO:0000313" key="3">
    <source>
        <dbReference type="Proteomes" id="UP001516400"/>
    </source>
</evidence>
<dbReference type="AlphaFoldDB" id="A0ABD2NFH4"/>
<feature type="region of interest" description="Disordered" evidence="1">
    <location>
        <begin position="1"/>
        <end position="32"/>
    </location>
</feature>
<proteinExistence type="predicted"/>
<gene>
    <name evidence="2" type="ORF">HHI36_012781</name>
</gene>
<accession>A0ABD2NFH4</accession>